<dbReference type="EMBL" id="CM047741">
    <property type="protein sequence ID" value="KAJ0038874.1"/>
    <property type="molecule type" value="Genomic_DNA"/>
</dbReference>
<keyword evidence="2" id="KW-1185">Reference proteome</keyword>
<reference evidence="2" key="1">
    <citation type="journal article" date="2023" name="G3 (Bethesda)">
        <title>Genome assembly and association tests identify interacting loci associated with vigor, precocity, and sex in interspecific pistachio rootstocks.</title>
        <authorList>
            <person name="Palmer W."/>
            <person name="Jacygrad E."/>
            <person name="Sagayaradj S."/>
            <person name="Cavanaugh K."/>
            <person name="Han R."/>
            <person name="Bertier L."/>
            <person name="Beede B."/>
            <person name="Kafkas S."/>
            <person name="Golino D."/>
            <person name="Preece J."/>
            <person name="Michelmore R."/>
        </authorList>
    </citation>
    <scope>NUCLEOTIDE SEQUENCE [LARGE SCALE GENOMIC DNA]</scope>
</reference>
<gene>
    <name evidence="1" type="ORF">Pint_22057</name>
</gene>
<name>A0ACC0YN66_9ROSI</name>
<sequence>MNSLIRSLSKSTSSNNKNSVNSDEHNMENSNIENHLKKWKVPKFSKKAVYETSIFNFRKDCSIETTERKVPLSNKLECIKLFDQQAVRRHTEKYKYLHIGLVQVGVRPLTHEGVNTSILLCLRDKRLLDFNNSLLSVLQSSLVDGPVYFNCFPNIMVFLQDPNIMHVLTLNIKLQNLETQETCFPVVLMYRVHYKCLVDPFNTAARKSSSRDKTLFFQTKIKRPSIDIPRVIKWSEIQFPEEWKLQDENPRSNKNVNRPKPYSVLME</sequence>
<accession>A0ACC0YN66</accession>
<evidence type="ECO:0000313" key="1">
    <source>
        <dbReference type="EMBL" id="KAJ0038874.1"/>
    </source>
</evidence>
<proteinExistence type="predicted"/>
<organism evidence="1 2">
    <name type="scientific">Pistacia integerrima</name>
    <dbReference type="NCBI Taxonomy" id="434235"/>
    <lineage>
        <taxon>Eukaryota</taxon>
        <taxon>Viridiplantae</taxon>
        <taxon>Streptophyta</taxon>
        <taxon>Embryophyta</taxon>
        <taxon>Tracheophyta</taxon>
        <taxon>Spermatophyta</taxon>
        <taxon>Magnoliopsida</taxon>
        <taxon>eudicotyledons</taxon>
        <taxon>Gunneridae</taxon>
        <taxon>Pentapetalae</taxon>
        <taxon>rosids</taxon>
        <taxon>malvids</taxon>
        <taxon>Sapindales</taxon>
        <taxon>Anacardiaceae</taxon>
        <taxon>Pistacia</taxon>
    </lineage>
</organism>
<comment type="caution">
    <text evidence="1">The sequence shown here is derived from an EMBL/GenBank/DDBJ whole genome shotgun (WGS) entry which is preliminary data.</text>
</comment>
<dbReference type="Proteomes" id="UP001163603">
    <property type="component" value="Chromosome 6"/>
</dbReference>
<evidence type="ECO:0000313" key="2">
    <source>
        <dbReference type="Proteomes" id="UP001163603"/>
    </source>
</evidence>
<protein>
    <submittedName>
        <fullName evidence="1">Uncharacterized protein</fullName>
    </submittedName>
</protein>